<accession>A0A919GYS5</accession>
<dbReference type="PROSITE" id="PS00715">
    <property type="entry name" value="SIGMA70_1"/>
    <property type="match status" value="1"/>
</dbReference>
<feature type="domain" description="RNA polymerase sigma-70" evidence="7">
    <location>
        <begin position="315"/>
        <end position="328"/>
    </location>
</feature>
<dbReference type="SUPFAM" id="SSF88659">
    <property type="entry name" value="Sigma3 and sigma4 domains of RNA polymerase sigma factors"/>
    <property type="match status" value="2"/>
</dbReference>
<dbReference type="InterPro" id="IPR036388">
    <property type="entry name" value="WH-like_DNA-bd_sf"/>
</dbReference>
<organism evidence="9 10">
    <name type="scientific">Streptomyces xanthophaeus</name>
    <dbReference type="NCBI Taxonomy" id="67385"/>
    <lineage>
        <taxon>Bacteria</taxon>
        <taxon>Bacillati</taxon>
        <taxon>Actinomycetota</taxon>
        <taxon>Actinomycetes</taxon>
        <taxon>Kitasatosporales</taxon>
        <taxon>Streptomycetaceae</taxon>
        <taxon>Streptomyces</taxon>
    </lineage>
</organism>
<dbReference type="GeneID" id="96806688"/>
<dbReference type="Pfam" id="PF04545">
    <property type="entry name" value="Sigma70_r4"/>
    <property type="match status" value="1"/>
</dbReference>
<dbReference type="PROSITE" id="PS00716">
    <property type="entry name" value="SIGMA70_2"/>
    <property type="match status" value="1"/>
</dbReference>
<proteinExistence type="inferred from homology"/>
<dbReference type="InterPro" id="IPR000943">
    <property type="entry name" value="RNA_pol_sigma70"/>
</dbReference>
<dbReference type="InterPro" id="IPR013324">
    <property type="entry name" value="RNA_pol_sigma_r3/r4-like"/>
</dbReference>
<dbReference type="InterPro" id="IPR007627">
    <property type="entry name" value="RNA_pol_sigma70_r2"/>
</dbReference>
<evidence type="ECO:0000256" key="3">
    <source>
        <dbReference type="ARBA" id="ARBA00023125"/>
    </source>
</evidence>
<dbReference type="Pfam" id="PF04542">
    <property type="entry name" value="Sigma70_r2"/>
    <property type="match status" value="1"/>
</dbReference>
<gene>
    <name evidence="9" type="primary">hrdB_1</name>
    <name evidence="5" type="synonym">sigA</name>
    <name evidence="9" type="ORF">Sxan_37630</name>
</gene>
<evidence type="ECO:0000256" key="4">
    <source>
        <dbReference type="ARBA" id="ARBA00023163"/>
    </source>
</evidence>
<evidence type="ECO:0000313" key="10">
    <source>
        <dbReference type="Proteomes" id="UP000600026"/>
    </source>
</evidence>
<dbReference type="NCBIfam" id="TIGR02393">
    <property type="entry name" value="RpoD_Cterm"/>
    <property type="match status" value="1"/>
</dbReference>
<feature type="domain" description="RNA polymerase sigma-70" evidence="8">
    <location>
        <begin position="484"/>
        <end position="510"/>
    </location>
</feature>
<feature type="region of interest" description="Sigma-70 factor domain-2" evidence="5">
    <location>
        <begin position="291"/>
        <end position="361"/>
    </location>
</feature>
<name>A0A919GYS5_9ACTN</name>
<dbReference type="FunFam" id="1.10.601.10:FF:000003">
    <property type="entry name" value="RNA polymerase sigma factor SigA"/>
    <property type="match status" value="1"/>
</dbReference>
<dbReference type="InterPro" id="IPR014284">
    <property type="entry name" value="RNA_pol_sigma-70_dom"/>
</dbReference>
<dbReference type="InterPro" id="IPR009042">
    <property type="entry name" value="RNA_pol_sigma70_r1_2"/>
</dbReference>
<dbReference type="InterPro" id="IPR007630">
    <property type="entry name" value="RNA_pol_sigma70_r4"/>
</dbReference>
<dbReference type="FunFam" id="1.10.10.10:FF:000004">
    <property type="entry name" value="RNA polymerase sigma factor SigA"/>
    <property type="match status" value="1"/>
</dbReference>
<dbReference type="InterPro" id="IPR028630">
    <property type="entry name" value="Sigma70_RpoD"/>
</dbReference>
<dbReference type="Pfam" id="PF00140">
    <property type="entry name" value="Sigma70_r1_2"/>
    <property type="match status" value="1"/>
</dbReference>
<feature type="region of interest" description="Sigma-70 factor domain-4" evidence="5">
    <location>
        <begin position="459"/>
        <end position="512"/>
    </location>
</feature>
<keyword evidence="5" id="KW-0963">Cytoplasm</keyword>
<dbReference type="GO" id="GO:0006352">
    <property type="term" value="P:DNA-templated transcription initiation"/>
    <property type="evidence" value="ECO:0007669"/>
    <property type="project" value="UniProtKB-UniRule"/>
</dbReference>
<evidence type="ECO:0000259" key="7">
    <source>
        <dbReference type="PROSITE" id="PS00715"/>
    </source>
</evidence>
<dbReference type="FunFam" id="1.10.601.10:FF:000001">
    <property type="entry name" value="RNA polymerase sigma factor SigA"/>
    <property type="match status" value="1"/>
</dbReference>
<evidence type="ECO:0000313" key="9">
    <source>
        <dbReference type="EMBL" id="GHI86399.1"/>
    </source>
</evidence>
<feature type="DNA-binding region" description="H-T-H motif" evidence="5">
    <location>
        <begin position="485"/>
        <end position="504"/>
    </location>
</feature>
<reference evidence="9" key="1">
    <citation type="submission" date="2020-09" db="EMBL/GenBank/DDBJ databases">
        <title>Whole genome shotgun sequence of Streptomyces xanthophaeus NBRC 12829.</title>
        <authorList>
            <person name="Komaki H."/>
            <person name="Tamura T."/>
        </authorList>
    </citation>
    <scope>NUCLEOTIDE SEQUENCE</scope>
    <source>
        <strain evidence="9">NBRC 12829</strain>
    </source>
</reference>
<dbReference type="FunFam" id="1.10.10.10:FF:000002">
    <property type="entry name" value="RNA polymerase sigma factor SigA"/>
    <property type="match status" value="1"/>
</dbReference>
<dbReference type="InterPro" id="IPR013325">
    <property type="entry name" value="RNA_pol_sigma_r2"/>
</dbReference>
<dbReference type="Pfam" id="PF04539">
    <property type="entry name" value="Sigma70_r3"/>
    <property type="match status" value="1"/>
</dbReference>
<dbReference type="AlphaFoldDB" id="A0A919GYS5"/>
<dbReference type="RefSeq" id="WP_031149450.1">
    <property type="nucleotide sequence ID" value="NZ_BNEE01000006.1"/>
</dbReference>
<dbReference type="PRINTS" id="PR00046">
    <property type="entry name" value="SIGMA70FCT"/>
</dbReference>
<feature type="compositionally biased region" description="Acidic residues" evidence="6">
    <location>
        <begin position="177"/>
        <end position="192"/>
    </location>
</feature>
<feature type="region of interest" description="Sigma-70 factor domain-3" evidence="5">
    <location>
        <begin position="370"/>
        <end position="446"/>
    </location>
</feature>
<dbReference type="PANTHER" id="PTHR30603">
    <property type="entry name" value="RNA POLYMERASE SIGMA FACTOR RPO"/>
    <property type="match status" value="1"/>
</dbReference>
<dbReference type="InterPro" id="IPR050239">
    <property type="entry name" value="Sigma-70_RNA_pol_init_factors"/>
</dbReference>
<evidence type="ECO:0000259" key="8">
    <source>
        <dbReference type="PROSITE" id="PS00716"/>
    </source>
</evidence>
<keyword evidence="2 5" id="KW-0731">Sigma factor</keyword>
<evidence type="ECO:0000256" key="2">
    <source>
        <dbReference type="ARBA" id="ARBA00023082"/>
    </source>
</evidence>
<comment type="function">
    <text evidence="5">Sigma factors are initiation factors that promote the attachment of RNA polymerase to specific initiation sites and are then released. This sigma factor is the primary sigma factor during exponential growth.</text>
</comment>
<evidence type="ECO:0000256" key="6">
    <source>
        <dbReference type="SAM" id="MobiDB-lite"/>
    </source>
</evidence>
<dbReference type="GO" id="GO:0016987">
    <property type="term" value="F:sigma factor activity"/>
    <property type="evidence" value="ECO:0007669"/>
    <property type="project" value="UniProtKB-UniRule"/>
</dbReference>
<dbReference type="Proteomes" id="UP000600026">
    <property type="component" value="Unassembled WGS sequence"/>
</dbReference>
<dbReference type="EMBL" id="BNEE01000006">
    <property type="protein sequence ID" value="GHI86399.1"/>
    <property type="molecule type" value="Genomic_DNA"/>
</dbReference>
<dbReference type="GO" id="GO:0003677">
    <property type="term" value="F:DNA binding"/>
    <property type="evidence" value="ECO:0007669"/>
    <property type="project" value="UniProtKB-UniRule"/>
</dbReference>
<evidence type="ECO:0000256" key="5">
    <source>
        <dbReference type="HAMAP-Rule" id="MF_00963"/>
    </source>
</evidence>
<sequence>MSLSPSRTFPPEIAESEALVALVERGREQGHINGDDVRQAFEAGRIPVDQWKRVLRSLNQVLDEEGVALHVSAAPATKAAAKKPRKAAAAPARTVAKKAAAAPRPIGARKTAAPVAAAAAISADPAAAPEDSAETAEPKKRTVKKTAVKKTAVKKTAAAKKTGAKDADEGETPAAAEGEDWAAEDLADEAEEEAPKTGGSQGFVLSDDDEDDAPAQTVMVAGATADPVKDYLKLIGKVPLLNAEQEVELAKRIEAGLFSEYKLEEEEDHKPAFKRELEILVEDGRRAKNHLLEANLRLVVSLAKRYTGRGMLFLDLIQEGNVGLIRAVEKFDYTKGFKFSTYATWWIRQAITRAMADQSRTIRIPVHMVEIINKLARVQRQMLQDLGREPTPEELGKELDMTPEKVIEVQKYGREPISLHTPLGEEGDSEFGDLIEDSEAVVPADAVSFTFLQEQLQSILGTLSEREAGVVSMRYGLNDGQPKTLDEIGRVYGVTRERIRQIESKTMSKLRHPSRSQVLRDYLD</sequence>
<keyword evidence="10" id="KW-1185">Reference proteome</keyword>
<feature type="region of interest" description="Disordered" evidence="6">
    <location>
        <begin position="122"/>
        <end position="210"/>
    </location>
</feature>
<comment type="subunit">
    <text evidence="5">Interacts transiently with the RNA polymerase catalytic core.</text>
</comment>
<keyword evidence="4 5" id="KW-0804">Transcription</keyword>
<protein>
    <recommendedName>
        <fullName evidence="5">RNA polymerase sigma factor SigA</fullName>
    </recommendedName>
</protein>
<dbReference type="InterPro" id="IPR012760">
    <property type="entry name" value="RNA_pol_sigma_RpoD_C"/>
</dbReference>
<dbReference type="Gene3D" id="1.10.10.10">
    <property type="entry name" value="Winged helix-like DNA-binding domain superfamily/Winged helix DNA-binding domain"/>
    <property type="match status" value="2"/>
</dbReference>
<dbReference type="OrthoDB" id="9809557at2"/>
<dbReference type="NCBIfam" id="NF004561">
    <property type="entry name" value="PRK05901.1-3"/>
    <property type="match status" value="1"/>
</dbReference>
<dbReference type="NCBIfam" id="TIGR02937">
    <property type="entry name" value="sigma70-ECF"/>
    <property type="match status" value="1"/>
</dbReference>
<keyword evidence="1 5" id="KW-0805">Transcription regulation</keyword>
<feature type="compositionally biased region" description="Basic residues" evidence="6">
    <location>
        <begin position="141"/>
        <end position="153"/>
    </location>
</feature>
<dbReference type="SUPFAM" id="SSF88946">
    <property type="entry name" value="Sigma2 domain of RNA polymerase sigma factors"/>
    <property type="match status" value="1"/>
</dbReference>
<dbReference type="PANTHER" id="PTHR30603:SF59">
    <property type="entry name" value="RNA POLYMERASE PRINCIPAL SIGMA FACTOR HRDA"/>
    <property type="match status" value="1"/>
</dbReference>
<comment type="caution">
    <text evidence="9">The sequence shown here is derived from an EMBL/GenBank/DDBJ whole genome shotgun (WGS) entry which is preliminary data.</text>
</comment>
<evidence type="ECO:0000256" key="1">
    <source>
        <dbReference type="ARBA" id="ARBA00023015"/>
    </source>
</evidence>
<dbReference type="HAMAP" id="MF_00963">
    <property type="entry name" value="Sigma70_RpoD_SigA"/>
    <property type="match status" value="1"/>
</dbReference>
<keyword evidence="3 5" id="KW-0238">DNA-binding</keyword>
<dbReference type="GO" id="GO:0005737">
    <property type="term" value="C:cytoplasm"/>
    <property type="evidence" value="ECO:0007669"/>
    <property type="project" value="UniProtKB-SubCell"/>
</dbReference>
<dbReference type="CDD" id="cd06171">
    <property type="entry name" value="Sigma70_r4"/>
    <property type="match status" value="1"/>
</dbReference>
<dbReference type="Gene3D" id="1.10.601.10">
    <property type="entry name" value="RNA Polymerase Primary Sigma Factor"/>
    <property type="match status" value="2"/>
</dbReference>
<comment type="subcellular location">
    <subcellularLocation>
        <location evidence="5">Cytoplasm</location>
    </subcellularLocation>
</comment>
<dbReference type="InterPro" id="IPR007624">
    <property type="entry name" value="RNA_pol_sigma70_r3"/>
</dbReference>
<feature type="short sequence motif" description="Interaction with polymerase core subunit RpoC" evidence="5">
    <location>
        <begin position="315"/>
        <end position="318"/>
    </location>
</feature>
<comment type="similarity">
    <text evidence="5">Belongs to the sigma-70 factor family. RpoD/SigA subfamily.</text>
</comment>